<keyword evidence="1" id="KW-0472">Membrane</keyword>
<proteinExistence type="predicted"/>
<evidence type="ECO:0000313" key="2">
    <source>
        <dbReference type="EMBL" id="JAI06358.1"/>
    </source>
</evidence>
<reference evidence="2" key="2">
    <citation type="journal article" date="2015" name="Fish Shellfish Immunol.">
        <title>Early steps in the European eel (Anguilla anguilla)-Vibrio vulnificus interaction in the gills: Role of the RtxA13 toxin.</title>
        <authorList>
            <person name="Callol A."/>
            <person name="Pajuelo D."/>
            <person name="Ebbesson L."/>
            <person name="Teles M."/>
            <person name="MacKenzie S."/>
            <person name="Amaro C."/>
        </authorList>
    </citation>
    <scope>NUCLEOTIDE SEQUENCE</scope>
</reference>
<dbReference type="EMBL" id="GBXM01002220">
    <property type="protein sequence ID" value="JAI06358.1"/>
    <property type="molecule type" value="Transcribed_RNA"/>
</dbReference>
<feature type="transmembrane region" description="Helical" evidence="1">
    <location>
        <begin position="12"/>
        <end position="37"/>
    </location>
</feature>
<keyword evidence="1" id="KW-0812">Transmembrane</keyword>
<accession>A0A0E9XUF9</accession>
<reference evidence="2" key="1">
    <citation type="submission" date="2014-11" db="EMBL/GenBank/DDBJ databases">
        <authorList>
            <person name="Amaro Gonzalez C."/>
        </authorList>
    </citation>
    <scope>NUCLEOTIDE SEQUENCE</scope>
</reference>
<sequence length="49" mass="6228">MKRTSYTYRTYFIFFHIVMPCRFNIYLIIIFTSFNFFTHSILCKYFLFM</sequence>
<keyword evidence="1" id="KW-1133">Transmembrane helix</keyword>
<protein>
    <submittedName>
        <fullName evidence="2">Uncharacterized protein</fullName>
    </submittedName>
</protein>
<dbReference type="AlphaFoldDB" id="A0A0E9XUF9"/>
<evidence type="ECO:0000256" key="1">
    <source>
        <dbReference type="SAM" id="Phobius"/>
    </source>
</evidence>
<name>A0A0E9XUF9_ANGAN</name>
<organism evidence="2">
    <name type="scientific">Anguilla anguilla</name>
    <name type="common">European freshwater eel</name>
    <name type="synonym">Muraena anguilla</name>
    <dbReference type="NCBI Taxonomy" id="7936"/>
    <lineage>
        <taxon>Eukaryota</taxon>
        <taxon>Metazoa</taxon>
        <taxon>Chordata</taxon>
        <taxon>Craniata</taxon>
        <taxon>Vertebrata</taxon>
        <taxon>Euteleostomi</taxon>
        <taxon>Actinopterygii</taxon>
        <taxon>Neopterygii</taxon>
        <taxon>Teleostei</taxon>
        <taxon>Anguilliformes</taxon>
        <taxon>Anguillidae</taxon>
        <taxon>Anguilla</taxon>
    </lineage>
</organism>